<dbReference type="GeneID" id="8827738"/>
<evidence type="ECO:0000256" key="2">
    <source>
        <dbReference type="ARBA" id="ARBA00022692"/>
    </source>
</evidence>
<comment type="subcellular location">
    <subcellularLocation>
        <location evidence="1">Membrane</location>
        <topology evidence="1">Multi-pass membrane protein</topology>
    </subcellularLocation>
</comment>
<keyword evidence="7" id="KW-1185">Reference proteome</keyword>
<name>B5I9D4_ACIB4</name>
<evidence type="ECO:0000313" key="7">
    <source>
        <dbReference type="Proteomes" id="UP000001400"/>
    </source>
</evidence>
<dbReference type="GO" id="GO:0004252">
    <property type="term" value="F:serine-type endopeptidase activity"/>
    <property type="evidence" value="ECO:0007669"/>
    <property type="project" value="InterPro"/>
</dbReference>
<dbReference type="RefSeq" id="WP_008082071.1">
    <property type="nucleotide sequence ID" value="NC_013926.1"/>
</dbReference>
<dbReference type="EMBL" id="CP001941">
    <property type="protein sequence ID" value="ADD08597.1"/>
    <property type="molecule type" value="Genomic_DNA"/>
</dbReference>
<keyword evidence="2" id="KW-0812">Transmembrane</keyword>
<dbReference type="InterPro" id="IPR022764">
    <property type="entry name" value="Peptidase_S54_rhomboid_dom"/>
</dbReference>
<dbReference type="eggNOG" id="arCOG01768">
    <property type="taxonomic scope" value="Archaea"/>
</dbReference>
<sequence length="288" mass="32509">MLSIGIIVLTLAIIVVFTVISFKKNPVFYLSLAFVMVYLIELYSYYQGSILQFYEVFACKSNIFDLGIFTAIYVHSLNPGHIFFNILIFFLVGIPFAQKVGNFKFTSIFLVSGLLANIGYSLFLRMSGINSFLIGASGAIFGIMGAFLILYPNEEITMFLGPILMPRVKVKYAVLAFMAVEFLATLFWVNDNVAHGAHVIGAVSGALFAYALRNYGVERIRIKSLNYEIIDELADTPELQSIAEKIKGERDEIIRSSWLLEFFRKKNGDAEFEGKYIKSGGKKYRIYR</sequence>
<evidence type="ECO:0000259" key="5">
    <source>
        <dbReference type="Pfam" id="PF01694"/>
    </source>
</evidence>
<evidence type="ECO:0000313" key="6">
    <source>
        <dbReference type="EMBL" id="ADD08597.1"/>
    </source>
</evidence>
<dbReference type="Proteomes" id="UP000001400">
    <property type="component" value="Chromosome"/>
</dbReference>
<dbReference type="Gene3D" id="1.20.1540.10">
    <property type="entry name" value="Rhomboid-like"/>
    <property type="match status" value="1"/>
</dbReference>
<proteinExistence type="predicted"/>
<keyword evidence="3" id="KW-1133">Transmembrane helix</keyword>
<gene>
    <name evidence="6" type="ordered locus">Aboo_0788</name>
</gene>
<dbReference type="GO" id="GO:0016020">
    <property type="term" value="C:membrane"/>
    <property type="evidence" value="ECO:0007669"/>
    <property type="project" value="UniProtKB-SubCell"/>
</dbReference>
<dbReference type="AlphaFoldDB" id="B5I9D4"/>
<dbReference type="SUPFAM" id="SSF144091">
    <property type="entry name" value="Rhomboid-like"/>
    <property type="match status" value="1"/>
</dbReference>
<reference evidence="6" key="1">
    <citation type="submission" date="2010-02" db="EMBL/GenBank/DDBJ databases">
        <title>Complete sequence of Aciduliprofundum boonei T469.</title>
        <authorList>
            <consortium name="US DOE Joint Genome Institute"/>
            <person name="Lucas S."/>
            <person name="Copeland A."/>
            <person name="Lapidus A."/>
            <person name="Cheng J.-F."/>
            <person name="Bruce D."/>
            <person name="Goodwin L."/>
            <person name="Pitluck S."/>
            <person name="Saunders E."/>
            <person name="Detter J.C."/>
            <person name="Han C."/>
            <person name="Tapia R."/>
            <person name="Land M."/>
            <person name="Hauser L."/>
            <person name="Kyrpides N."/>
            <person name="Mikhailova N."/>
            <person name="Flores G."/>
            <person name="Reysenbach A.-L."/>
            <person name="Woyke T."/>
        </authorList>
    </citation>
    <scope>NUCLEOTIDE SEQUENCE</scope>
    <source>
        <strain evidence="6">T469</strain>
    </source>
</reference>
<organism evidence="6 7">
    <name type="scientific">Aciduliprofundum boonei (strain DSM 19572 / T469)</name>
    <dbReference type="NCBI Taxonomy" id="439481"/>
    <lineage>
        <taxon>Archaea</taxon>
        <taxon>Methanobacteriati</taxon>
        <taxon>Thermoplasmatota</taxon>
        <taxon>DHVE2 group</taxon>
        <taxon>Candidatus Aciduliprofundum</taxon>
    </lineage>
</organism>
<dbReference type="HOGENOM" id="CLU_965050_0_0_2"/>
<evidence type="ECO:0000256" key="4">
    <source>
        <dbReference type="ARBA" id="ARBA00023136"/>
    </source>
</evidence>
<evidence type="ECO:0000256" key="1">
    <source>
        <dbReference type="ARBA" id="ARBA00004141"/>
    </source>
</evidence>
<dbReference type="KEGG" id="abi:Aboo_0788"/>
<protein>
    <submittedName>
        <fullName evidence="6">Rhomboid family protein</fullName>
    </submittedName>
</protein>
<dbReference type="OrthoDB" id="26567at2157"/>
<dbReference type="STRING" id="439481.Aboo_0788"/>
<accession>B5I9D4</accession>
<evidence type="ECO:0000256" key="3">
    <source>
        <dbReference type="ARBA" id="ARBA00022989"/>
    </source>
</evidence>
<feature type="domain" description="Peptidase S54 rhomboid" evidence="5">
    <location>
        <begin position="68"/>
        <end position="213"/>
    </location>
</feature>
<dbReference type="PANTHER" id="PTHR43066:SF11">
    <property type="entry name" value="PEPTIDASE S54 RHOMBOID DOMAIN-CONTAINING PROTEIN"/>
    <property type="match status" value="1"/>
</dbReference>
<dbReference type="InterPro" id="IPR035952">
    <property type="entry name" value="Rhomboid-like_sf"/>
</dbReference>
<dbReference type="MEROPS" id="S54.004"/>
<dbReference type="Pfam" id="PF01694">
    <property type="entry name" value="Rhomboid"/>
    <property type="match status" value="1"/>
</dbReference>
<dbReference type="PANTHER" id="PTHR43066">
    <property type="entry name" value="RHOMBOID-RELATED PROTEIN"/>
    <property type="match status" value="1"/>
</dbReference>
<keyword evidence="4" id="KW-0472">Membrane</keyword>